<dbReference type="Gene3D" id="3.30.300.30">
    <property type="match status" value="1"/>
</dbReference>
<feature type="domain" description="AMP-binding enzyme C-terminal" evidence="2">
    <location>
        <begin position="421"/>
        <end position="496"/>
    </location>
</feature>
<dbReference type="InterPro" id="IPR000873">
    <property type="entry name" value="AMP-dep_synth/lig_dom"/>
</dbReference>
<sequence>MELKDCKNFSEVLYYQSRINPDKVFISDVRSGRCYYFKEFNLIVEKASNYLLSKGIERGDRITALIENSPEYCFLYFAALRIGAIFNPMPFTSHKEEVKKNISYVGPSIVLVDARRFNEFAGERASFVEVPVGEERLFEKSLEVHADSLRARVEIDENCPACLYYSSGTTGDPKGVLFSHKNMIADISSVCRGFDFMNDNEVHLVFLPLGHTASTNYSFLPCMYAGGKMILAESFWQIRNRIWELIQKERVNYMEVVPTVLYSILNIYQDTKGCDVSSMKFVGCGSAPLQKSIQIEFEKKFGLKTANLYGLSETGPTHIDDPRKPDWEPGRIGVPLDVNEVKIVDENDRELSPNEIGEIVVKGANVFVGYYKNEKLYKEVMRNGFFHTGDLGYKNEQGIYYFVDRKKDLIIKGGSNVMPGEIDEVLLLNPAVKEAATIGMPDDLFGEEIKSFIVLRDNCLIESEEILEHCKKYLSALKLPKVIEIVASIPQTHSGKLLKKDLREKSKVIINER</sequence>
<dbReference type="InterPro" id="IPR025110">
    <property type="entry name" value="AMP-bd_C"/>
</dbReference>
<dbReference type="InterPro" id="IPR042099">
    <property type="entry name" value="ANL_N_sf"/>
</dbReference>
<dbReference type="EMBL" id="WPAF01000001">
    <property type="protein sequence ID" value="KAF0135266.1"/>
    <property type="molecule type" value="Genomic_DNA"/>
</dbReference>
<dbReference type="GO" id="GO:0016405">
    <property type="term" value="F:CoA-ligase activity"/>
    <property type="evidence" value="ECO:0007669"/>
    <property type="project" value="TreeGrafter"/>
</dbReference>
<evidence type="ECO:0000313" key="3">
    <source>
        <dbReference type="EMBL" id="KAF0135266.1"/>
    </source>
</evidence>
<name>A0A833L2H2_UNCSA</name>
<evidence type="ECO:0000259" key="2">
    <source>
        <dbReference type="Pfam" id="PF13193"/>
    </source>
</evidence>
<reference evidence="3 4" key="1">
    <citation type="submission" date="2019-12" db="EMBL/GenBank/DDBJ databases">
        <authorList>
            <person name="Wolfe R."/>
            <person name="Danczak R."/>
            <person name="Wilkins M."/>
        </authorList>
    </citation>
    <scope>NUCLEOTIDE SEQUENCE [LARGE SCALE GENOMIC DNA]</scope>
    <source>
        <strain evidence="3">X2_MaxBin.013</strain>
    </source>
</reference>
<evidence type="ECO:0000313" key="4">
    <source>
        <dbReference type="Proteomes" id="UP000488506"/>
    </source>
</evidence>
<dbReference type="InterPro" id="IPR045851">
    <property type="entry name" value="AMP-bd_C_sf"/>
</dbReference>
<comment type="caution">
    <text evidence="3">The sequence shown here is derived from an EMBL/GenBank/DDBJ whole genome shotgun (WGS) entry which is preliminary data.</text>
</comment>
<feature type="domain" description="AMP-dependent synthetase/ligase" evidence="1">
    <location>
        <begin position="17"/>
        <end position="371"/>
    </location>
</feature>
<proteinExistence type="predicted"/>
<gene>
    <name evidence="3" type="ORF">FD145_92</name>
</gene>
<protein>
    <submittedName>
        <fullName evidence="3">Long-chain acyl-CoA synthetase</fullName>
    </submittedName>
</protein>
<accession>A0A833L2H2</accession>
<evidence type="ECO:0000259" key="1">
    <source>
        <dbReference type="Pfam" id="PF00501"/>
    </source>
</evidence>
<dbReference type="InterPro" id="IPR020845">
    <property type="entry name" value="AMP-binding_CS"/>
</dbReference>
<dbReference type="AlphaFoldDB" id="A0A833L2H2"/>
<dbReference type="Pfam" id="PF13193">
    <property type="entry name" value="AMP-binding_C"/>
    <property type="match status" value="1"/>
</dbReference>
<dbReference type="Gene3D" id="3.40.50.12780">
    <property type="entry name" value="N-terminal domain of ligase-like"/>
    <property type="match status" value="1"/>
</dbReference>
<dbReference type="Proteomes" id="UP000488506">
    <property type="component" value="Unassembled WGS sequence"/>
</dbReference>
<dbReference type="PROSITE" id="PS00455">
    <property type="entry name" value="AMP_BINDING"/>
    <property type="match status" value="1"/>
</dbReference>
<dbReference type="PANTHER" id="PTHR24096">
    <property type="entry name" value="LONG-CHAIN-FATTY-ACID--COA LIGASE"/>
    <property type="match status" value="1"/>
</dbReference>
<dbReference type="Pfam" id="PF00501">
    <property type="entry name" value="AMP-binding"/>
    <property type="match status" value="1"/>
</dbReference>
<organism evidence="3 4">
    <name type="scientific">Candidatus Saganbacteria bacterium</name>
    <dbReference type="NCBI Taxonomy" id="2575572"/>
    <lineage>
        <taxon>Bacteria</taxon>
        <taxon>Bacillati</taxon>
        <taxon>Saganbacteria</taxon>
    </lineage>
</organism>
<dbReference type="SUPFAM" id="SSF56801">
    <property type="entry name" value="Acetyl-CoA synthetase-like"/>
    <property type="match status" value="1"/>
</dbReference>